<sequence length="462" mass="48518">MFKALGAVFAAVVVVAAAQVPASADGTPAPTRFSEFSINPTAVDVDHPTVTYTGRLVYTDAGGTEEGLPDARVCLRKDEVCLEYVNTDADGRFTAPVTLGTTGEHPTMVEGNAGAHFQGNADHRYALVTPGVFLHVLPAKTRISMAFDPAPSVVGAQVKVTGRLERVMPDGGATGVAGQVVKVFFQPDTGGADPATQIAQGLTAADGSYSVPATVPGEGYWHVETPYVYDRGPAGDGYGPYLGARADSGVMVADHRTAVIGFNAAPEPVGKGNTITATGRVVRYRADGSTEPGTSSPLLQFSTDGKKWTDLYGVDPDADGYFKITTPAVRDGYWRVDTTEMPGAGELPATSGSDYVDVRYRTAISSFNASPEPVRKGRTITVSGTLKRDTTAWKAFSGQSVKIYFQAKGATTWTYEGSAKTTSTGHFAHGFKAAKDGTWRATYSGGSSYLAVTGSGDYVDVR</sequence>
<dbReference type="EMBL" id="BSTJ01000009">
    <property type="protein sequence ID" value="GLY78394.1"/>
    <property type="molecule type" value="Genomic_DNA"/>
</dbReference>
<gene>
    <name evidence="2" type="ORF">Airi01_066610</name>
</gene>
<dbReference type="RefSeq" id="WP_285629177.1">
    <property type="nucleotide sequence ID" value="NZ_BSTJ01000009.1"/>
</dbReference>
<evidence type="ECO:0008006" key="4">
    <source>
        <dbReference type="Google" id="ProtNLM"/>
    </source>
</evidence>
<organism evidence="2 3">
    <name type="scientific">Actinoallomurus iriomotensis</name>
    <dbReference type="NCBI Taxonomy" id="478107"/>
    <lineage>
        <taxon>Bacteria</taxon>
        <taxon>Bacillati</taxon>
        <taxon>Actinomycetota</taxon>
        <taxon>Actinomycetes</taxon>
        <taxon>Streptosporangiales</taxon>
        <taxon>Thermomonosporaceae</taxon>
        <taxon>Actinoallomurus</taxon>
    </lineage>
</organism>
<keyword evidence="1" id="KW-0732">Signal</keyword>
<evidence type="ECO:0000313" key="2">
    <source>
        <dbReference type="EMBL" id="GLY78394.1"/>
    </source>
</evidence>
<proteinExistence type="predicted"/>
<dbReference type="Proteomes" id="UP001165135">
    <property type="component" value="Unassembled WGS sequence"/>
</dbReference>
<evidence type="ECO:0000256" key="1">
    <source>
        <dbReference type="SAM" id="SignalP"/>
    </source>
</evidence>
<feature type="signal peptide" evidence="1">
    <location>
        <begin position="1"/>
        <end position="24"/>
    </location>
</feature>
<comment type="caution">
    <text evidence="2">The sequence shown here is derived from an EMBL/GenBank/DDBJ whole genome shotgun (WGS) entry which is preliminary data.</text>
</comment>
<dbReference type="AlphaFoldDB" id="A0A9W6RMC5"/>
<evidence type="ECO:0000313" key="3">
    <source>
        <dbReference type="Proteomes" id="UP001165135"/>
    </source>
</evidence>
<protein>
    <recommendedName>
        <fullName evidence="4">Alpha-amylase</fullName>
    </recommendedName>
</protein>
<reference evidence="2" key="1">
    <citation type="submission" date="2023-03" db="EMBL/GenBank/DDBJ databases">
        <title>Actinoallomurus iriomotensis NBRC 103681.</title>
        <authorList>
            <person name="Ichikawa N."/>
            <person name="Sato H."/>
            <person name="Tonouchi N."/>
        </authorList>
    </citation>
    <scope>NUCLEOTIDE SEQUENCE</scope>
    <source>
        <strain evidence="2">NBRC 103681</strain>
    </source>
</reference>
<name>A0A9W6RMC5_9ACTN</name>
<feature type="chain" id="PRO_5040988780" description="Alpha-amylase" evidence="1">
    <location>
        <begin position="25"/>
        <end position="462"/>
    </location>
</feature>
<accession>A0A9W6RMC5</accession>